<evidence type="ECO:0000256" key="5">
    <source>
        <dbReference type="ARBA" id="ARBA00015130"/>
    </source>
</evidence>
<evidence type="ECO:0000256" key="11">
    <source>
        <dbReference type="ARBA" id="ARBA00024654"/>
    </source>
</evidence>
<evidence type="ECO:0000256" key="12">
    <source>
        <dbReference type="ARBA" id="ARBA00030600"/>
    </source>
</evidence>
<dbReference type="InterPro" id="IPR037005">
    <property type="entry name" value="LuxS_sf"/>
</dbReference>
<evidence type="ECO:0000313" key="15">
    <source>
        <dbReference type="EMBL" id="ASB87799.1"/>
    </source>
</evidence>
<keyword evidence="16" id="KW-1185">Reference proteome</keyword>
<evidence type="ECO:0000256" key="2">
    <source>
        <dbReference type="ARBA" id="ARBA00007311"/>
    </source>
</evidence>
<dbReference type="Pfam" id="PF02664">
    <property type="entry name" value="LuxS"/>
    <property type="match status" value="1"/>
</dbReference>
<dbReference type="PIRSF" id="PIRSF006160">
    <property type="entry name" value="AI2"/>
    <property type="match status" value="1"/>
</dbReference>
<keyword evidence="6 14" id="KW-0673">Quorum sensing</keyword>
<proteinExistence type="inferred from homology"/>
<evidence type="ECO:0000256" key="9">
    <source>
        <dbReference type="ARBA" id="ARBA00023004"/>
    </source>
</evidence>
<evidence type="ECO:0000256" key="3">
    <source>
        <dbReference type="ARBA" id="ARBA00011738"/>
    </source>
</evidence>
<evidence type="ECO:0000256" key="1">
    <source>
        <dbReference type="ARBA" id="ARBA00000297"/>
    </source>
</evidence>
<dbReference type="PRINTS" id="PR01487">
    <property type="entry name" value="LUXSPROTEIN"/>
</dbReference>
<keyword evidence="10 14" id="KW-0456">Lyase</keyword>
<keyword evidence="9 14" id="KW-0408">Iron</keyword>
<feature type="binding site" evidence="14">
    <location>
        <position position="56"/>
    </location>
    <ligand>
        <name>Fe cation</name>
        <dbReference type="ChEBI" id="CHEBI:24875"/>
    </ligand>
</feature>
<keyword evidence="8 14" id="KW-0071">Autoinducer synthesis</keyword>
<name>A0ABM6LF00_9BACI</name>
<dbReference type="Gene3D" id="3.30.1360.80">
    <property type="entry name" value="S-ribosylhomocysteinase (LuxS)"/>
    <property type="match status" value="1"/>
</dbReference>
<evidence type="ECO:0000256" key="13">
    <source>
        <dbReference type="ARBA" id="ARBA00031777"/>
    </source>
</evidence>
<evidence type="ECO:0000256" key="4">
    <source>
        <dbReference type="ARBA" id="ARBA00012240"/>
    </source>
</evidence>
<organism evidence="15 16">
    <name type="scientific">Bacillus sonorensis</name>
    <dbReference type="NCBI Taxonomy" id="119858"/>
    <lineage>
        <taxon>Bacteria</taxon>
        <taxon>Bacillati</taxon>
        <taxon>Bacillota</taxon>
        <taxon>Bacilli</taxon>
        <taxon>Bacillales</taxon>
        <taxon>Bacillaceae</taxon>
        <taxon>Bacillus</taxon>
    </lineage>
</organism>
<dbReference type="InterPro" id="IPR003815">
    <property type="entry name" value="S-ribosylhomocysteinase"/>
</dbReference>
<comment type="similarity">
    <text evidence="2 14">Belongs to the LuxS family.</text>
</comment>
<evidence type="ECO:0000256" key="8">
    <source>
        <dbReference type="ARBA" id="ARBA00022929"/>
    </source>
</evidence>
<reference evidence="15 16" key="1">
    <citation type="submission" date="2017-06" db="EMBL/GenBank/DDBJ databases">
        <title>Genome sequence of Bacillus sonorensis strain SRCM101395.</title>
        <authorList>
            <person name="Cho S.H."/>
        </authorList>
    </citation>
    <scope>NUCLEOTIDE SEQUENCE [LARGE SCALE GENOMIC DNA]</scope>
    <source>
        <strain evidence="15 16">SRCM101395</strain>
    </source>
</reference>
<keyword evidence="7 14" id="KW-0479">Metal-binding</keyword>
<evidence type="ECO:0000256" key="14">
    <source>
        <dbReference type="HAMAP-Rule" id="MF_00091"/>
    </source>
</evidence>
<evidence type="ECO:0000256" key="6">
    <source>
        <dbReference type="ARBA" id="ARBA00022654"/>
    </source>
</evidence>
<comment type="cofactor">
    <cofactor evidence="14">
        <name>Fe cation</name>
        <dbReference type="ChEBI" id="CHEBI:24875"/>
    </cofactor>
    <text evidence="14">Binds 1 Fe cation per subunit.</text>
</comment>
<dbReference type="InterPro" id="IPR011249">
    <property type="entry name" value="Metalloenz_LuxS/M16"/>
</dbReference>
<dbReference type="SUPFAM" id="SSF63411">
    <property type="entry name" value="LuxS/MPP-like metallohydrolase"/>
    <property type="match status" value="1"/>
</dbReference>
<feature type="binding site" evidence="14">
    <location>
        <position position="128"/>
    </location>
    <ligand>
        <name>Fe cation</name>
        <dbReference type="ChEBI" id="CHEBI:24875"/>
    </ligand>
</feature>
<dbReference type="PANTHER" id="PTHR35799:SF1">
    <property type="entry name" value="S-RIBOSYLHOMOCYSTEINE LYASE"/>
    <property type="match status" value="1"/>
</dbReference>
<comment type="function">
    <text evidence="11 14">Involved in the synthesis of autoinducer 2 (AI-2) which is secreted by bacteria and is used to communicate both the cell density and the metabolic potential of the environment. The regulation of gene expression in response to changes in cell density is called quorum sensing. Catalyzes the transformation of S-ribosylhomocysteine (RHC) to homocysteine (HC) and 4,5-dihydroxy-2,3-pentadione (DPD).</text>
</comment>
<dbReference type="PANTHER" id="PTHR35799">
    <property type="entry name" value="S-RIBOSYLHOMOCYSTEINE LYASE"/>
    <property type="match status" value="1"/>
</dbReference>
<comment type="subunit">
    <text evidence="3 14">Homodimer.</text>
</comment>
<dbReference type="EC" id="4.4.1.21" evidence="4 14"/>
<sequence>MEMPSVESFELDHNAVKAPYVRHCGVHKVGTDGVVNKFDIRFCQPNKQAMKPDTIHTLEHLLAFTIRTHAEKYDHFDIIDVSPMGCQTGYYLVVSGEPTAEEIVDLLEDTFKEAVEVTEIPAANEKQCGQAKLHDLEGAKRMMRFWLSQSKEDLLKVFG</sequence>
<dbReference type="GO" id="GO:0043768">
    <property type="term" value="F:S-ribosylhomocysteine lyase activity"/>
    <property type="evidence" value="ECO:0007669"/>
    <property type="project" value="UniProtKB-EC"/>
</dbReference>
<feature type="binding site" evidence="14">
    <location>
        <position position="60"/>
    </location>
    <ligand>
        <name>Fe cation</name>
        <dbReference type="ChEBI" id="CHEBI:24875"/>
    </ligand>
</feature>
<dbReference type="Proteomes" id="UP000196877">
    <property type="component" value="Chromosome"/>
</dbReference>
<protein>
    <recommendedName>
        <fullName evidence="5 14">S-ribosylhomocysteine lyase</fullName>
        <ecNumber evidence="4 14">4.4.1.21</ecNumber>
    </recommendedName>
    <alternativeName>
        <fullName evidence="12 14">AI-2 synthesis protein</fullName>
    </alternativeName>
    <alternativeName>
        <fullName evidence="13 14">Autoinducer-2 production protein LuxS</fullName>
    </alternativeName>
</protein>
<dbReference type="HAMAP" id="MF_00091">
    <property type="entry name" value="LuxS"/>
    <property type="match status" value="1"/>
</dbReference>
<dbReference type="NCBIfam" id="NF002603">
    <property type="entry name" value="PRK02260.1-3"/>
    <property type="match status" value="1"/>
</dbReference>
<evidence type="ECO:0000313" key="16">
    <source>
        <dbReference type="Proteomes" id="UP000196877"/>
    </source>
</evidence>
<gene>
    <name evidence="14 15" type="primary">luxS</name>
    <name evidence="15" type="ORF">S101395_01289</name>
</gene>
<dbReference type="EMBL" id="CP021920">
    <property type="protein sequence ID" value="ASB87799.1"/>
    <property type="molecule type" value="Genomic_DNA"/>
</dbReference>
<evidence type="ECO:0000256" key="10">
    <source>
        <dbReference type="ARBA" id="ARBA00023239"/>
    </source>
</evidence>
<comment type="catalytic activity">
    <reaction evidence="1 14">
        <text>S-(5-deoxy-D-ribos-5-yl)-L-homocysteine = (S)-4,5-dihydroxypentane-2,3-dione + L-homocysteine</text>
        <dbReference type="Rhea" id="RHEA:17753"/>
        <dbReference type="ChEBI" id="CHEBI:29484"/>
        <dbReference type="ChEBI" id="CHEBI:58195"/>
        <dbReference type="ChEBI" id="CHEBI:58199"/>
        <dbReference type="EC" id="4.4.1.21"/>
    </reaction>
</comment>
<accession>A0ABM6LF00</accession>
<evidence type="ECO:0000256" key="7">
    <source>
        <dbReference type="ARBA" id="ARBA00022723"/>
    </source>
</evidence>